<dbReference type="GO" id="GO:0016757">
    <property type="term" value="F:glycosyltransferase activity"/>
    <property type="evidence" value="ECO:0007669"/>
    <property type="project" value="InterPro"/>
</dbReference>
<sequence>MSRKFKIWLPHIRLNQEKLAVKTADAIFVPCKQDKNFLMSNLRVKPSKVFTIPRGVSRELFVNNNKKGRDKDLIFVGWWGQRKGIKYLGEAFTQVCRRYPEARLTIVGSKADDGEVYASFPPCIHDNIKVHRSMPHSNLIKEYKRHKIMIFPSLFEGFGMAFLEGMAAGLAVVASWEGGAREIIRDRENGILVPPRSGKSLAEKVIYLLENEDIREKIGQRAAETARNYT</sequence>
<dbReference type="Pfam" id="PF00534">
    <property type="entry name" value="Glycos_transf_1"/>
    <property type="match status" value="1"/>
</dbReference>
<dbReference type="PANTHER" id="PTHR46401">
    <property type="entry name" value="GLYCOSYLTRANSFERASE WBBK-RELATED"/>
    <property type="match status" value="1"/>
</dbReference>
<dbReference type="AlphaFoldDB" id="X1UEP6"/>
<dbReference type="EMBL" id="BARW01026239">
    <property type="protein sequence ID" value="GAJ15989.1"/>
    <property type="molecule type" value="Genomic_DNA"/>
</dbReference>
<name>X1UEP6_9ZZZZ</name>
<evidence type="ECO:0000313" key="3">
    <source>
        <dbReference type="EMBL" id="GAJ15989.1"/>
    </source>
</evidence>
<keyword evidence="1" id="KW-0808">Transferase</keyword>
<reference evidence="3" key="1">
    <citation type="journal article" date="2014" name="Front. Microbiol.">
        <title>High frequency of phylogenetically diverse reductive dehalogenase-homologous genes in deep subseafloor sedimentary metagenomes.</title>
        <authorList>
            <person name="Kawai M."/>
            <person name="Futagami T."/>
            <person name="Toyoda A."/>
            <person name="Takaki Y."/>
            <person name="Nishi S."/>
            <person name="Hori S."/>
            <person name="Arai W."/>
            <person name="Tsubouchi T."/>
            <person name="Morono Y."/>
            <person name="Uchiyama I."/>
            <person name="Ito T."/>
            <person name="Fujiyama A."/>
            <person name="Inagaki F."/>
            <person name="Takami H."/>
        </authorList>
    </citation>
    <scope>NUCLEOTIDE SEQUENCE</scope>
    <source>
        <strain evidence="3">Expedition CK06-06</strain>
    </source>
</reference>
<proteinExistence type="predicted"/>
<organism evidence="3">
    <name type="scientific">marine sediment metagenome</name>
    <dbReference type="NCBI Taxonomy" id="412755"/>
    <lineage>
        <taxon>unclassified sequences</taxon>
        <taxon>metagenomes</taxon>
        <taxon>ecological metagenomes</taxon>
    </lineage>
</organism>
<dbReference type="InterPro" id="IPR001296">
    <property type="entry name" value="Glyco_trans_1"/>
</dbReference>
<evidence type="ECO:0000259" key="2">
    <source>
        <dbReference type="Pfam" id="PF00534"/>
    </source>
</evidence>
<accession>X1UEP6</accession>
<dbReference type="GO" id="GO:0009103">
    <property type="term" value="P:lipopolysaccharide biosynthetic process"/>
    <property type="evidence" value="ECO:0007669"/>
    <property type="project" value="TreeGrafter"/>
</dbReference>
<comment type="caution">
    <text evidence="3">The sequence shown here is derived from an EMBL/GenBank/DDBJ whole genome shotgun (WGS) entry which is preliminary data.</text>
</comment>
<dbReference type="PANTHER" id="PTHR46401:SF2">
    <property type="entry name" value="GLYCOSYLTRANSFERASE WBBK-RELATED"/>
    <property type="match status" value="1"/>
</dbReference>
<dbReference type="CDD" id="cd03801">
    <property type="entry name" value="GT4_PimA-like"/>
    <property type="match status" value="1"/>
</dbReference>
<protein>
    <recommendedName>
        <fullName evidence="2">Glycosyl transferase family 1 domain-containing protein</fullName>
    </recommendedName>
</protein>
<feature type="domain" description="Glycosyl transferase family 1" evidence="2">
    <location>
        <begin position="58"/>
        <end position="224"/>
    </location>
</feature>
<dbReference type="Gene3D" id="3.40.50.2000">
    <property type="entry name" value="Glycogen Phosphorylase B"/>
    <property type="match status" value="2"/>
</dbReference>
<gene>
    <name evidence="3" type="ORF">S12H4_42830</name>
</gene>
<dbReference type="SUPFAM" id="SSF53756">
    <property type="entry name" value="UDP-Glycosyltransferase/glycogen phosphorylase"/>
    <property type="match status" value="1"/>
</dbReference>
<evidence type="ECO:0000256" key="1">
    <source>
        <dbReference type="ARBA" id="ARBA00022679"/>
    </source>
</evidence>
<feature type="non-terminal residue" evidence="3">
    <location>
        <position position="230"/>
    </location>
</feature>